<dbReference type="KEGG" id="dmp:FAK_23530"/>
<dbReference type="EMBL" id="AP028679">
    <property type="protein sequence ID" value="BEQ15287.1"/>
    <property type="molecule type" value="Genomic_DNA"/>
</dbReference>
<dbReference type="GO" id="GO:0008270">
    <property type="term" value="F:zinc ion binding"/>
    <property type="evidence" value="ECO:0007669"/>
    <property type="project" value="InterPro"/>
</dbReference>
<protein>
    <recommendedName>
        <fullName evidence="1">Threonyl-tRNA synthetase editing domain-containing protein</fullName>
    </recommendedName>
</protein>
<accession>A0AAU9F1M6</accession>
<feature type="domain" description="Threonyl-tRNA synthetase editing" evidence="1">
    <location>
        <begin position="1"/>
        <end position="136"/>
    </location>
</feature>
<dbReference type="RefSeq" id="WP_338599500.1">
    <property type="nucleotide sequence ID" value="NZ_AP028679.1"/>
</dbReference>
<dbReference type="InterPro" id="IPR023509">
    <property type="entry name" value="DTD-like_sf"/>
</dbReference>
<dbReference type="GO" id="GO:0004829">
    <property type="term" value="F:threonine-tRNA ligase activity"/>
    <property type="evidence" value="ECO:0007669"/>
    <property type="project" value="InterPro"/>
</dbReference>
<sequence>MKLLMFYAPSFWHRPFAKSLEDAPEAPGEGEAREAVVVFYHAEAEDQGRESKVLSKMLKNIKWLAGKFATKRVVLHSFGHLSTSKAPPELAQELAGRAAQRLGEAGYQVSATPFGYLNEWKMHVAGESLAKVFKDI</sequence>
<evidence type="ECO:0000313" key="3">
    <source>
        <dbReference type="Proteomes" id="UP001366166"/>
    </source>
</evidence>
<dbReference type="Proteomes" id="UP001366166">
    <property type="component" value="Chromosome"/>
</dbReference>
<reference evidence="3" key="1">
    <citation type="journal article" date="2023" name="Arch. Microbiol.">
        <title>Desulfoferula mesophilus gen. nov. sp. nov., a mesophilic sulfate-reducing bacterium isolated from a brackish lake sediment.</title>
        <authorList>
            <person name="Watanabe T."/>
            <person name="Yabe T."/>
            <person name="Tsuji J.M."/>
            <person name="Fukui M."/>
        </authorList>
    </citation>
    <scope>NUCLEOTIDE SEQUENCE [LARGE SCALE GENOMIC DNA]</scope>
    <source>
        <strain evidence="3">12FAK</strain>
    </source>
</reference>
<dbReference type="GO" id="GO:0005524">
    <property type="term" value="F:ATP binding"/>
    <property type="evidence" value="ECO:0007669"/>
    <property type="project" value="InterPro"/>
</dbReference>
<proteinExistence type="predicted"/>
<keyword evidence="3" id="KW-1185">Reference proteome</keyword>
<name>A0AAU9F1M6_9BACT</name>
<dbReference type="Gene3D" id="3.50.80.10">
    <property type="entry name" value="D-tyrosyl-tRNA(Tyr) deacylase"/>
    <property type="match status" value="1"/>
</dbReference>
<gene>
    <name evidence="2" type="ORF">FAK_23530</name>
</gene>
<organism evidence="2 3">
    <name type="scientific">Desulfoferula mesophila</name>
    <dbReference type="NCBI Taxonomy" id="3058419"/>
    <lineage>
        <taxon>Bacteria</taxon>
        <taxon>Pseudomonadati</taxon>
        <taxon>Thermodesulfobacteriota</taxon>
        <taxon>Desulfarculia</taxon>
        <taxon>Desulfarculales</taxon>
        <taxon>Desulfarculaceae</taxon>
        <taxon>Desulfoferula</taxon>
    </lineage>
</organism>
<evidence type="ECO:0000313" key="2">
    <source>
        <dbReference type="EMBL" id="BEQ15287.1"/>
    </source>
</evidence>
<dbReference type="AlphaFoldDB" id="A0AAU9F1M6"/>
<dbReference type="InterPro" id="IPR015011">
    <property type="entry name" value="Threonyl-tRNA_syn_edit_dom_arc"/>
</dbReference>
<evidence type="ECO:0000259" key="1">
    <source>
        <dbReference type="Pfam" id="PF08915"/>
    </source>
</evidence>
<dbReference type="GO" id="GO:0005737">
    <property type="term" value="C:cytoplasm"/>
    <property type="evidence" value="ECO:0007669"/>
    <property type="project" value="InterPro"/>
</dbReference>
<dbReference type="Pfam" id="PF08915">
    <property type="entry name" value="tRNA-Thr_ED"/>
    <property type="match status" value="1"/>
</dbReference>